<keyword evidence="2 4" id="KW-0418">Kinase</keyword>
<evidence type="ECO:0000259" key="3">
    <source>
        <dbReference type="Pfam" id="PF03976"/>
    </source>
</evidence>
<dbReference type="PANTHER" id="PTHR34383">
    <property type="entry name" value="POLYPHOSPHATE:AMP PHOSPHOTRANSFERASE-RELATED"/>
    <property type="match status" value="1"/>
</dbReference>
<proteinExistence type="predicted"/>
<dbReference type="OrthoDB" id="9775224at2"/>
<gene>
    <name evidence="4" type="ORF">CLV70_1103</name>
</gene>
<name>A0A2T0S1Y3_9ACTN</name>
<dbReference type="InterPro" id="IPR027417">
    <property type="entry name" value="P-loop_NTPase"/>
</dbReference>
<dbReference type="InterPro" id="IPR022488">
    <property type="entry name" value="PPK2-related"/>
</dbReference>
<comment type="caution">
    <text evidence="4">The sequence shown here is derived from an EMBL/GenBank/DDBJ whole genome shotgun (WGS) entry which is preliminary data.</text>
</comment>
<evidence type="ECO:0000313" key="4">
    <source>
        <dbReference type="EMBL" id="PRY27418.1"/>
    </source>
</evidence>
<dbReference type="Proteomes" id="UP000239209">
    <property type="component" value="Unassembled WGS sequence"/>
</dbReference>
<dbReference type="PANTHER" id="PTHR34383:SF3">
    <property type="entry name" value="POLYPHOSPHATE:AMP PHOSPHOTRANSFERASE"/>
    <property type="match status" value="1"/>
</dbReference>
<dbReference type="Gene3D" id="3.40.50.300">
    <property type="entry name" value="P-loop containing nucleotide triphosphate hydrolases"/>
    <property type="match status" value="1"/>
</dbReference>
<dbReference type="GO" id="GO:0008976">
    <property type="term" value="F:polyphosphate kinase activity"/>
    <property type="evidence" value="ECO:0007669"/>
    <property type="project" value="InterPro"/>
</dbReference>
<reference evidence="4 5" key="1">
    <citation type="submission" date="2018-03" db="EMBL/GenBank/DDBJ databases">
        <title>Genomic Encyclopedia of Archaeal and Bacterial Type Strains, Phase II (KMG-II): from individual species to whole genera.</title>
        <authorList>
            <person name="Goeker M."/>
        </authorList>
    </citation>
    <scope>NUCLEOTIDE SEQUENCE [LARGE SCALE GENOMIC DNA]</scope>
    <source>
        <strain evidence="4 5">DSM 45348</strain>
    </source>
</reference>
<sequence length="253" mass="29071">MSRLGSAAPPVEMSRKKAADQLEAAQQRLLRLRLLLGGQLTGHKIGPPLCVLFEGWDASGKGGAIKRLVSPLDPRHVRVSQFAAPTYDEKRHHFLQRFWAVLPGWGGMTVLDRSWYGRVLVERVEGFATRAQWSRAYDEIVEFERTLTAEGMILIKFWMHVSEEEQLRRFESRAADPLRAWKLTDEDWRNRERRGDYEAAVEEMIEKTDRPSAGWRIVPGDSKHYARVAVAEHVCHVVERELTARGYDLHDAD</sequence>
<evidence type="ECO:0000256" key="1">
    <source>
        <dbReference type="ARBA" id="ARBA00022679"/>
    </source>
</evidence>
<dbReference type="EMBL" id="PVZG01000010">
    <property type="protein sequence ID" value="PRY27418.1"/>
    <property type="molecule type" value="Genomic_DNA"/>
</dbReference>
<protein>
    <submittedName>
        <fullName evidence="4">Polyphosphate kinase 2 (PPK2 family)</fullName>
    </submittedName>
</protein>
<accession>A0A2T0S1Y3</accession>
<keyword evidence="5" id="KW-1185">Reference proteome</keyword>
<feature type="domain" description="Polyphosphate kinase-2-related" evidence="3">
    <location>
        <begin position="15"/>
        <end position="241"/>
    </location>
</feature>
<dbReference type="AlphaFoldDB" id="A0A2T0S1Y3"/>
<dbReference type="SUPFAM" id="SSF52540">
    <property type="entry name" value="P-loop containing nucleoside triphosphate hydrolases"/>
    <property type="match status" value="1"/>
</dbReference>
<dbReference type="InterPro" id="IPR016898">
    <property type="entry name" value="Polyphosphate_phosphotransfera"/>
</dbReference>
<dbReference type="RefSeq" id="WP_106128256.1">
    <property type="nucleotide sequence ID" value="NZ_PVZG01000010.1"/>
</dbReference>
<evidence type="ECO:0000313" key="5">
    <source>
        <dbReference type="Proteomes" id="UP000239209"/>
    </source>
</evidence>
<dbReference type="PIRSF" id="PIRSF028756">
    <property type="entry name" value="PPK2_prd"/>
    <property type="match status" value="1"/>
</dbReference>
<evidence type="ECO:0000256" key="2">
    <source>
        <dbReference type="ARBA" id="ARBA00022777"/>
    </source>
</evidence>
<organism evidence="4 5">
    <name type="scientific">Pseudosporangium ferrugineum</name>
    <dbReference type="NCBI Taxonomy" id="439699"/>
    <lineage>
        <taxon>Bacteria</taxon>
        <taxon>Bacillati</taxon>
        <taxon>Actinomycetota</taxon>
        <taxon>Actinomycetes</taxon>
        <taxon>Micromonosporales</taxon>
        <taxon>Micromonosporaceae</taxon>
        <taxon>Pseudosporangium</taxon>
    </lineage>
</organism>
<dbReference type="Pfam" id="PF03976">
    <property type="entry name" value="PPK2"/>
    <property type="match status" value="1"/>
</dbReference>
<keyword evidence="1" id="KW-0808">Transferase</keyword>